<dbReference type="SMART" id="SM00220">
    <property type="entry name" value="S_TKc"/>
    <property type="match status" value="1"/>
</dbReference>
<dbReference type="InterPro" id="IPR059179">
    <property type="entry name" value="MLKL-like_MCAfunc"/>
</dbReference>
<sequence length="1349" mass="149515">MDPTSLQTKRPEVSSQFPGVSENSSEGRYSSPPVSNTRSLPTTLPSFHKATPYVMPQSGPIPSHGTSASVYQHSQKYAAHDLAPSGMDRSFSLPDSRSECQDSSRRQARIMSTSTSRQPTPRDGLLAESPAFQSHDSSAADVSMNWIQDPQLQRHAETYIRLDDGASSRRLPSPPQQLSASRVTSSAPGGDHIPAMTSPTLKAPIAQDMTYSGVTQPQGQYIQSVIPLDHRKADATGRATPGQPHAPESIQRSSSYHQTFTEVETDNSLTLGSGPTSITPPPLVVPSSSRQIVATGEGRIIDSPQPLYQPAQMRLNELRQEVRTLPLQVTHSSEGLVAQSKSNVPQQLAFGGGENAEQAPGIAARSSEEHSRMIGSASEGDTVSKGAQSRIAESKAFPKPSPPMKSQAMRSNTVEGLTDVLPSDWKPYLLERRPWHYDSSNSTLLLPNVRLQAEGWIRTHQAICTALGLMSEYIGPAAHDVLRVGAALSSLIPVPGLHEAANALLEIWNALQEVEDNRCACLGLTERSAIIFRSIRQQIAQSAEQVKQDLVQPIQSLIQVYHEVTSFFHEQRAMLRITRLLKRHYLKQMISKLDKKLGDAVALFGAMTQVQIVRDLKGLQHQLNIVHAQLAENTVKNDEDPSSRTLAIHAHSVLPLSVPPTPPQPENQTSPRAQISELLNGQISDEMIHDDADMEHLMHTALKHHRDIDVVNFLQIAPDEMPEAIVAFQNFLHRQQDPNDQSHTDKIARGDSDTVGRKFIEVGISAMQRLSANRVPAPHSVITWKDILLEEQIGCGPQSIVYRGTWNNRTVAVKILAQSVQWIQFKREVVMWRPLQHPRILELLGTSSTLDAYPWFFVSPYIENGTLPSYLQFQKSSVHGTLKAYIKMLTMMREIAEGMQYLHARDIVHGDLKGANVFITDDGHCILADFGQSQNANDGNQVNHSEIDQGGTLQWQAPELLRSKDSQITKETDIYAFAMCCLEILNWGGTPWENESPTSDQLRDWVLNRRRPTIRSPFPVSQTVEIIKLCWQEFPEERPDFTDCIMAVNAEIAGFRDDSTTTVSVTGERKEAQAVLAPMNSSSTLGSTLVDDGSRVNVYREYLTTGSKDPDARAESLYRAILSHEFNATLDLPLWSPSPIACGAVGYYLQGKGTFAHLFNVLSPTGYPWNLTAIKTPDFKMRLVLNAASQRSRVWGPLYRIMPRGRKIHRQLHQGKAAAFLFAETTRYQNIHPNSIDQLSKWLQENADSIIDVYASNTPVTRDNLCIVTGTLDAENYALFVSDEHSNGHVEFTVPPNLRPGDKWGAFSVTTTQPSRRAALDPITAEKVSDFSSQRGQWDTVLMAAIYVK</sequence>
<dbReference type="InterPro" id="IPR000719">
    <property type="entry name" value="Prot_kinase_dom"/>
</dbReference>
<proteinExistence type="predicted"/>
<evidence type="ECO:0000313" key="7">
    <source>
        <dbReference type="EMBL" id="PCH42836.1"/>
    </source>
</evidence>
<organism evidence="7 8">
    <name type="scientific">Wolfiporia cocos (strain MD-104)</name>
    <name type="common">Brown rot fungus</name>
    <dbReference type="NCBI Taxonomy" id="742152"/>
    <lineage>
        <taxon>Eukaryota</taxon>
        <taxon>Fungi</taxon>
        <taxon>Dikarya</taxon>
        <taxon>Basidiomycota</taxon>
        <taxon>Agaricomycotina</taxon>
        <taxon>Agaricomycetes</taxon>
        <taxon>Polyporales</taxon>
        <taxon>Phaeolaceae</taxon>
        <taxon>Wolfiporia</taxon>
    </lineage>
</organism>
<accession>A0A2H3JKV2</accession>
<feature type="compositionally biased region" description="Polar residues" evidence="5">
    <location>
        <begin position="1"/>
        <end position="45"/>
    </location>
</feature>
<evidence type="ECO:0000256" key="3">
    <source>
        <dbReference type="ARBA" id="ARBA00022777"/>
    </source>
</evidence>
<feature type="compositionally biased region" description="Polar residues" evidence="5">
    <location>
        <begin position="176"/>
        <end position="187"/>
    </location>
</feature>
<dbReference type="Proteomes" id="UP000218811">
    <property type="component" value="Unassembled WGS sequence"/>
</dbReference>
<evidence type="ECO:0000256" key="4">
    <source>
        <dbReference type="ARBA" id="ARBA00022840"/>
    </source>
</evidence>
<feature type="region of interest" description="Disordered" evidence="5">
    <location>
        <begin position="163"/>
        <end position="192"/>
    </location>
</feature>
<keyword evidence="1" id="KW-0808">Transferase</keyword>
<dbReference type="GO" id="GO:0004674">
    <property type="term" value="F:protein serine/threonine kinase activity"/>
    <property type="evidence" value="ECO:0007669"/>
    <property type="project" value="TreeGrafter"/>
</dbReference>
<dbReference type="Gene3D" id="1.10.510.10">
    <property type="entry name" value="Transferase(Phosphotransferase) domain 1"/>
    <property type="match status" value="1"/>
</dbReference>
<dbReference type="InterPro" id="IPR051681">
    <property type="entry name" value="Ser/Thr_Kinases-Pseudokinases"/>
</dbReference>
<feature type="domain" description="Protein kinase" evidence="6">
    <location>
        <begin position="787"/>
        <end position="1052"/>
    </location>
</feature>
<feature type="compositionally biased region" description="Basic and acidic residues" evidence="5">
    <location>
        <begin position="96"/>
        <end position="105"/>
    </location>
</feature>
<evidence type="ECO:0000256" key="1">
    <source>
        <dbReference type="ARBA" id="ARBA00022679"/>
    </source>
</evidence>
<dbReference type="InterPro" id="IPR011009">
    <property type="entry name" value="Kinase-like_dom_sf"/>
</dbReference>
<feature type="compositionally biased region" description="Polar residues" evidence="5">
    <location>
        <begin position="64"/>
        <end position="75"/>
    </location>
</feature>
<keyword evidence="8" id="KW-1185">Reference proteome</keyword>
<protein>
    <recommendedName>
        <fullName evidence="6">Protein kinase domain-containing protein</fullName>
    </recommendedName>
</protein>
<evidence type="ECO:0000259" key="6">
    <source>
        <dbReference type="PROSITE" id="PS50011"/>
    </source>
</evidence>
<dbReference type="InterPro" id="IPR036537">
    <property type="entry name" value="Adaptor_Cbl_N_dom_sf"/>
</dbReference>
<dbReference type="PANTHER" id="PTHR44329">
    <property type="entry name" value="SERINE/THREONINE-PROTEIN KINASE TNNI3K-RELATED"/>
    <property type="match status" value="1"/>
</dbReference>
<reference evidence="7 8" key="1">
    <citation type="journal article" date="2012" name="Science">
        <title>The Paleozoic origin of enzymatic lignin decomposition reconstructed from 31 fungal genomes.</title>
        <authorList>
            <person name="Floudas D."/>
            <person name="Binder M."/>
            <person name="Riley R."/>
            <person name="Barry K."/>
            <person name="Blanchette R.A."/>
            <person name="Henrissat B."/>
            <person name="Martinez A.T."/>
            <person name="Otillar R."/>
            <person name="Spatafora J.W."/>
            <person name="Yadav J.S."/>
            <person name="Aerts A."/>
            <person name="Benoit I."/>
            <person name="Boyd A."/>
            <person name="Carlson A."/>
            <person name="Copeland A."/>
            <person name="Coutinho P.M."/>
            <person name="de Vries R.P."/>
            <person name="Ferreira P."/>
            <person name="Findley K."/>
            <person name="Foster B."/>
            <person name="Gaskell J."/>
            <person name="Glotzer D."/>
            <person name="Gorecki P."/>
            <person name="Heitman J."/>
            <person name="Hesse C."/>
            <person name="Hori C."/>
            <person name="Igarashi K."/>
            <person name="Jurgens J.A."/>
            <person name="Kallen N."/>
            <person name="Kersten P."/>
            <person name="Kohler A."/>
            <person name="Kuees U."/>
            <person name="Kumar T.K.A."/>
            <person name="Kuo A."/>
            <person name="LaButti K."/>
            <person name="Larrondo L.F."/>
            <person name="Lindquist E."/>
            <person name="Ling A."/>
            <person name="Lombard V."/>
            <person name="Lucas S."/>
            <person name="Lundell T."/>
            <person name="Martin R."/>
            <person name="McLaughlin D.J."/>
            <person name="Morgenstern I."/>
            <person name="Morin E."/>
            <person name="Murat C."/>
            <person name="Nagy L.G."/>
            <person name="Nolan M."/>
            <person name="Ohm R.A."/>
            <person name="Patyshakuliyeva A."/>
            <person name="Rokas A."/>
            <person name="Ruiz-Duenas F.J."/>
            <person name="Sabat G."/>
            <person name="Salamov A."/>
            <person name="Samejima M."/>
            <person name="Schmutz J."/>
            <person name="Slot J.C."/>
            <person name="St John F."/>
            <person name="Stenlid J."/>
            <person name="Sun H."/>
            <person name="Sun S."/>
            <person name="Syed K."/>
            <person name="Tsang A."/>
            <person name="Wiebenga A."/>
            <person name="Young D."/>
            <person name="Pisabarro A."/>
            <person name="Eastwood D.C."/>
            <person name="Martin F."/>
            <person name="Cullen D."/>
            <person name="Grigoriev I.V."/>
            <person name="Hibbett D.S."/>
        </authorList>
    </citation>
    <scope>NUCLEOTIDE SEQUENCE [LARGE SCALE GENOMIC DNA]</scope>
    <source>
        <strain evidence="7 8">MD-104</strain>
    </source>
</reference>
<feature type="compositionally biased region" description="Polar residues" evidence="5">
    <location>
        <begin position="267"/>
        <end position="277"/>
    </location>
</feature>
<feature type="region of interest" description="Disordered" evidence="5">
    <location>
        <begin position="1"/>
        <end position="137"/>
    </location>
</feature>
<keyword evidence="3" id="KW-0418">Kinase</keyword>
<dbReference type="SUPFAM" id="SSF56112">
    <property type="entry name" value="Protein kinase-like (PK-like)"/>
    <property type="match status" value="1"/>
</dbReference>
<evidence type="ECO:0000313" key="8">
    <source>
        <dbReference type="Proteomes" id="UP000218811"/>
    </source>
</evidence>
<dbReference type="PRINTS" id="PR00109">
    <property type="entry name" value="TYRKINASE"/>
</dbReference>
<evidence type="ECO:0000256" key="5">
    <source>
        <dbReference type="SAM" id="MobiDB-lite"/>
    </source>
</evidence>
<dbReference type="Gene3D" id="1.20.930.20">
    <property type="entry name" value="Adaptor protein Cbl, N-terminal domain"/>
    <property type="match status" value="1"/>
</dbReference>
<dbReference type="OrthoDB" id="1668230at2759"/>
<feature type="region of interest" description="Disordered" evidence="5">
    <location>
        <begin position="267"/>
        <end position="286"/>
    </location>
</feature>
<keyword evidence="2" id="KW-0547">Nucleotide-binding</keyword>
<dbReference type="PROSITE" id="PS50011">
    <property type="entry name" value="PROTEIN_KINASE_DOM"/>
    <property type="match status" value="1"/>
</dbReference>
<dbReference type="Pfam" id="PF07714">
    <property type="entry name" value="PK_Tyr_Ser-Thr"/>
    <property type="match status" value="1"/>
</dbReference>
<dbReference type="GO" id="GO:0005524">
    <property type="term" value="F:ATP binding"/>
    <property type="evidence" value="ECO:0007669"/>
    <property type="project" value="UniProtKB-KW"/>
</dbReference>
<evidence type="ECO:0000256" key="2">
    <source>
        <dbReference type="ARBA" id="ARBA00022741"/>
    </source>
</evidence>
<dbReference type="CDD" id="cd21037">
    <property type="entry name" value="MLKL_NTD"/>
    <property type="match status" value="1"/>
</dbReference>
<feature type="compositionally biased region" description="Polar residues" evidence="5">
    <location>
        <begin position="110"/>
        <end position="119"/>
    </location>
</feature>
<gene>
    <name evidence="7" type="ORF">WOLCODRAFT_164050</name>
</gene>
<dbReference type="PANTHER" id="PTHR44329:SF288">
    <property type="entry name" value="MITOGEN-ACTIVATED PROTEIN KINASE KINASE KINASE 20"/>
    <property type="match status" value="1"/>
</dbReference>
<dbReference type="STRING" id="742152.A0A2H3JKV2"/>
<keyword evidence="4" id="KW-0067">ATP-binding</keyword>
<dbReference type="PROSITE" id="PS00108">
    <property type="entry name" value="PROTEIN_KINASE_ST"/>
    <property type="match status" value="1"/>
</dbReference>
<feature type="region of interest" description="Disordered" evidence="5">
    <location>
        <begin position="234"/>
        <end position="257"/>
    </location>
</feature>
<dbReference type="InterPro" id="IPR008271">
    <property type="entry name" value="Ser/Thr_kinase_AS"/>
</dbReference>
<name>A0A2H3JKV2_WOLCO</name>
<dbReference type="GO" id="GO:0007166">
    <property type="term" value="P:cell surface receptor signaling pathway"/>
    <property type="evidence" value="ECO:0007669"/>
    <property type="project" value="InterPro"/>
</dbReference>
<dbReference type="InterPro" id="IPR001245">
    <property type="entry name" value="Ser-Thr/Tyr_kinase_cat_dom"/>
</dbReference>
<dbReference type="EMBL" id="KB468135">
    <property type="protein sequence ID" value="PCH42836.1"/>
    <property type="molecule type" value="Genomic_DNA"/>
</dbReference>